<sequence length="210" mass="23524">MSSTTLSQDAEVSRNLINDTLSAHRESIDAITRHGGRPRRFPSTGVDRLQIQRQATLIRFLSITESFCTARLLTEIASLIPDTVSDHAAVQAMWDDSHDHATGSWRGIKEAYYSWLAVPRKTWTQLFDLTNARNAVAHGHGHLTWKQQRGNRIELEDKLGKHKITVDGTRLVLTEETITHVAQFCRAFILELDTILKDKKAALAVAAATT</sequence>
<gene>
    <name evidence="1" type="ORF">ACFFQ6_07560</name>
</gene>
<dbReference type="EMBL" id="JBHMAS010000006">
    <property type="protein sequence ID" value="MFB9779533.1"/>
    <property type="molecule type" value="Genomic_DNA"/>
</dbReference>
<protein>
    <recommendedName>
        <fullName evidence="3">RiboL-PSP-HEPN domain-containing protein</fullName>
    </recommendedName>
</protein>
<comment type="caution">
    <text evidence="1">The sequence shown here is derived from an EMBL/GenBank/DDBJ whole genome shotgun (WGS) entry which is preliminary data.</text>
</comment>
<evidence type="ECO:0000313" key="2">
    <source>
        <dbReference type="Proteomes" id="UP001589587"/>
    </source>
</evidence>
<evidence type="ECO:0008006" key="3">
    <source>
        <dbReference type="Google" id="ProtNLM"/>
    </source>
</evidence>
<dbReference type="RefSeq" id="WP_378374232.1">
    <property type="nucleotide sequence ID" value="NZ_JBHMAS010000006.1"/>
</dbReference>
<proteinExistence type="predicted"/>
<accession>A0ABV5XAP7</accession>
<organism evidence="1 2">
    <name type="scientific">Rhodococcus baikonurensis</name>
    <dbReference type="NCBI Taxonomy" id="172041"/>
    <lineage>
        <taxon>Bacteria</taxon>
        <taxon>Bacillati</taxon>
        <taxon>Actinomycetota</taxon>
        <taxon>Actinomycetes</taxon>
        <taxon>Mycobacteriales</taxon>
        <taxon>Nocardiaceae</taxon>
        <taxon>Rhodococcus</taxon>
        <taxon>Rhodococcus erythropolis group</taxon>
    </lineage>
</organism>
<reference evidence="1 2" key="1">
    <citation type="submission" date="2024-09" db="EMBL/GenBank/DDBJ databases">
        <authorList>
            <person name="Sun Q."/>
            <person name="Mori K."/>
        </authorList>
    </citation>
    <scope>NUCLEOTIDE SEQUENCE [LARGE SCALE GENOMIC DNA]</scope>
    <source>
        <strain evidence="1 2">JCM 11411</strain>
    </source>
</reference>
<name>A0ABV5XAP7_9NOCA</name>
<dbReference type="Proteomes" id="UP001589587">
    <property type="component" value="Unassembled WGS sequence"/>
</dbReference>
<keyword evidence="2" id="KW-1185">Reference proteome</keyword>
<evidence type="ECO:0000313" key="1">
    <source>
        <dbReference type="EMBL" id="MFB9779533.1"/>
    </source>
</evidence>